<evidence type="ECO:0000313" key="3">
    <source>
        <dbReference type="Proteomes" id="UP000027730"/>
    </source>
</evidence>
<dbReference type="Proteomes" id="UP000027730">
    <property type="component" value="Unassembled WGS sequence"/>
</dbReference>
<accession>A0A074WGY2</accession>
<organism evidence="2 3">
    <name type="scientific">Aureobasidium namibiae CBS 147.97</name>
    <dbReference type="NCBI Taxonomy" id="1043004"/>
    <lineage>
        <taxon>Eukaryota</taxon>
        <taxon>Fungi</taxon>
        <taxon>Dikarya</taxon>
        <taxon>Ascomycota</taxon>
        <taxon>Pezizomycotina</taxon>
        <taxon>Dothideomycetes</taxon>
        <taxon>Dothideomycetidae</taxon>
        <taxon>Dothideales</taxon>
        <taxon>Saccotheciaceae</taxon>
        <taxon>Aureobasidium</taxon>
    </lineage>
</organism>
<name>A0A074WGY2_9PEZI</name>
<dbReference type="HOGENOM" id="CLU_1371938_0_0_1"/>
<evidence type="ECO:0000313" key="2">
    <source>
        <dbReference type="EMBL" id="KEQ70884.1"/>
    </source>
</evidence>
<reference evidence="2 3" key="1">
    <citation type="journal article" date="2014" name="BMC Genomics">
        <title>Genome sequencing of four Aureobasidium pullulans varieties: biotechnological potential, stress tolerance, and description of new species.</title>
        <authorList>
            <person name="Gostin Ar C."/>
            <person name="Ohm R.A."/>
            <person name="Kogej T."/>
            <person name="Sonjak S."/>
            <person name="Turk M."/>
            <person name="Zajc J."/>
            <person name="Zalar P."/>
            <person name="Grube M."/>
            <person name="Sun H."/>
            <person name="Han J."/>
            <person name="Sharma A."/>
            <person name="Chiniquy J."/>
            <person name="Ngan C.Y."/>
            <person name="Lipzen A."/>
            <person name="Barry K."/>
            <person name="Grigoriev I.V."/>
            <person name="Gunde-Cimerman N."/>
        </authorList>
    </citation>
    <scope>NUCLEOTIDE SEQUENCE [LARGE SCALE GENOMIC DNA]</scope>
    <source>
        <strain evidence="2 3">CBS 147.97</strain>
    </source>
</reference>
<dbReference type="RefSeq" id="XP_013425214.1">
    <property type="nucleotide sequence ID" value="XM_013569760.1"/>
</dbReference>
<dbReference type="GeneID" id="25413919"/>
<keyword evidence="3" id="KW-1185">Reference proteome</keyword>
<gene>
    <name evidence="2" type="ORF">M436DRAFT_65706</name>
</gene>
<proteinExistence type="predicted"/>
<protein>
    <submittedName>
        <fullName evidence="2">Uncharacterized protein</fullName>
    </submittedName>
</protein>
<dbReference type="AlphaFoldDB" id="A0A074WGY2"/>
<dbReference type="EMBL" id="KL584715">
    <property type="protein sequence ID" value="KEQ70884.1"/>
    <property type="molecule type" value="Genomic_DNA"/>
</dbReference>
<feature type="region of interest" description="Disordered" evidence="1">
    <location>
        <begin position="180"/>
        <end position="199"/>
    </location>
</feature>
<evidence type="ECO:0000256" key="1">
    <source>
        <dbReference type="SAM" id="MobiDB-lite"/>
    </source>
</evidence>
<sequence>MVYRIPSLRGTSNNLIFPGDFEGMQKSAVGFARHDSYAYQTTGEAVVSGAATLCSSPGWLQTRNDMRSWRTRLAGTLVNVPWTDFQSQEAFADRRKVEYGRALCIQSNLVNYPDVNANAGNNDKDSRQLSSTSLFFLSAGIITWEKSQPQLGRLGYTHARPVDAQQHAPVMICWHRADSSRSRSPAPARLVQSPTTHLF</sequence>